<gene>
    <name evidence="1" type="ORF">HPB49_011099</name>
</gene>
<organism evidence="1 2">
    <name type="scientific">Dermacentor silvarum</name>
    <name type="common">Tick</name>
    <dbReference type="NCBI Taxonomy" id="543639"/>
    <lineage>
        <taxon>Eukaryota</taxon>
        <taxon>Metazoa</taxon>
        <taxon>Ecdysozoa</taxon>
        <taxon>Arthropoda</taxon>
        <taxon>Chelicerata</taxon>
        <taxon>Arachnida</taxon>
        <taxon>Acari</taxon>
        <taxon>Parasitiformes</taxon>
        <taxon>Ixodida</taxon>
        <taxon>Ixodoidea</taxon>
        <taxon>Ixodidae</taxon>
        <taxon>Rhipicephalinae</taxon>
        <taxon>Dermacentor</taxon>
    </lineage>
</organism>
<sequence length="363" mass="40720">MPDITINFLGYIEIDQLSGGGVFNFTAAATSGETPIRRLESFQVERGAKKYNLIIEKRIKYLPRSGISSGRLEILHVFKCGSVAIPRLDKQLTSSCVVCDLHFEDSDLVKEFVHNINGDVVIIPRDNWALKDDAVPRLFPNCPSYLSKPARKRKQPAVRRAPPVKLRKRQGDGDVTSLCDDGSNSPVCGTITSLYSELVDQHEDSDDVDFKGEVDDSILYYLSGYVVHKFTKTTTCSSCIGDISSTDPVVGKDAYLTIYRSFKEGCLKNPSRKMLHFVKIVNRAVSHSLSGDQVTSDIFWDVLDELEMENIDRLGCVEHEAAFTCQVLNFIIVTRMHFYARDVNRRLENSEKAAVANKKARLL</sequence>
<reference evidence="1" key="1">
    <citation type="submission" date="2020-05" db="EMBL/GenBank/DDBJ databases">
        <title>Large-scale comparative analyses of tick genomes elucidate their genetic diversity and vector capacities.</title>
        <authorList>
            <person name="Jia N."/>
            <person name="Wang J."/>
            <person name="Shi W."/>
            <person name="Du L."/>
            <person name="Sun Y."/>
            <person name="Zhan W."/>
            <person name="Jiang J."/>
            <person name="Wang Q."/>
            <person name="Zhang B."/>
            <person name="Ji P."/>
            <person name="Sakyi L.B."/>
            <person name="Cui X."/>
            <person name="Yuan T."/>
            <person name="Jiang B."/>
            <person name="Yang W."/>
            <person name="Lam T.T.-Y."/>
            <person name="Chang Q."/>
            <person name="Ding S."/>
            <person name="Wang X."/>
            <person name="Zhu J."/>
            <person name="Ruan X."/>
            <person name="Zhao L."/>
            <person name="Wei J."/>
            <person name="Que T."/>
            <person name="Du C."/>
            <person name="Cheng J."/>
            <person name="Dai P."/>
            <person name="Han X."/>
            <person name="Huang E."/>
            <person name="Gao Y."/>
            <person name="Liu J."/>
            <person name="Shao H."/>
            <person name="Ye R."/>
            <person name="Li L."/>
            <person name="Wei W."/>
            <person name="Wang X."/>
            <person name="Wang C."/>
            <person name="Yang T."/>
            <person name="Huo Q."/>
            <person name="Li W."/>
            <person name="Guo W."/>
            <person name="Chen H."/>
            <person name="Zhou L."/>
            <person name="Ni X."/>
            <person name="Tian J."/>
            <person name="Zhou Y."/>
            <person name="Sheng Y."/>
            <person name="Liu T."/>
            <person name="Pan Y."/>
            <person name="Xia L."/>
            <person name="Li J."/>
            <person name="Zhao F."/>
            <person name="Cao W."/>
        </authorList>
    </citation>
    <scope>NUCLEOTIDE SEQUENCE</scope>
    <source>
        <strain evidence="1">Dsil-2018</strain>
    </source>
</reference>
<proteinExistence type="predicted"/>
<name>A0ACB8DZN3_DERSI</name>
<accession>A0ACB8DZN3</accession>
<dbReference type="Proteomes" id="UP000821865">
    <property type="component" value="Chromosome 1"/>
</dbReference>
<protein>
    <submittedName>
        <fullName evidence="1">Uncharacterized protein</fullName>
    </submittedName>
</protein>
<evidence type="ECO:0000313" key="1">
    <source>
        <dbReference type="EMBL" id="KAH7979801.1"/>
    </source>
</evidence>
<evidence type="ECO:0000313" key="2">
    <source>
        <dbReference type="Proteomes" id="UP000821865"/>
    </source>
</evidence>
<keyword evidence="2" id="KW-1185">Reference proteome</keyword>
<dbReference type="EMBL" id="CM023470">
    <property type="protein sequence ID" value="KAH7979801.1"/>
    <property type="molecule type" value="Genomic_DNA"/>
</dbReference>
<comment type="caution">
    <text evidence="1">The sequence shown here is derived from an EMBL/GenBank/DDBJ whole genome shotgun (WGS) entry which is preliminary data.</text>
</comment>